<dbReference type="Pfam" id="PF01476">
    <property type="entry name" value="LysM"/>
    <property type="match status" value="1"/>
</dbReference>
<dbReference type="InterPro" id="IPR052196">
    <property type="entry name" value="Bact_Kbp"/>
</dbReference>
<accession>A0AAU8AFI2</accession>
<dbReference type="RefSeq" id="WP_353472421.1">
    <property type="nucleotide sequence ID" value="NZ_CP123384.1"/>
</dbReference>
<protein>
    <submittedName>
        <fullName evidence="3">LysM peptidoglycan-binding domain-containing protein</fullName>
    </submittedName>
</protein>
<proteinExistence type="predicted"/>
<dbReference type="SMART" id="SM00257">
    <property type="entry name" value="LysM"/>
    <property type="match status" value="1"/>
</dbReference>
<evidence type="ECO:0000313" key="3">
    <source>
        <dbReference type="EMBL" id="XCC93597.1"/>
    </source>
</evidence>
<dbReference type="PANTHER" id="PTHR34700">
    <property type="entry name" value="POTASSIUM BINDING PROTEIN KBP"/>
    <property type="match status" value="1"/>
</dbReference>
<organism evidence="3">
    <name type="scientific">Alloyangia sp. H15</name>
    <dbReference type="NCBI Taxonomy" id="3029062"/>
    <lineage>
        <taxon>Bacteria</taxon>
        <taxon>Pseudomonadati</taxon>
        <taxon>Pseudomonadota</taxon>
        <taxon>Alphaproteobacteria</taxon>
        <taxon>Rhodobacterales</taxon>
        <taxon>Roseobacteraceae</taxon>
        <taxon>Alloyangia</taxon>
    </lineage>
</organism>
<dbReference type="Gene3D" id="2.60.40.10">
    <property type="entry name" value="Immunoglobulins"/>
    <property type="match status" value="1"/>
</dbReference>
<reference evidence="3" key="1">
    <citation type="submission" date="2023-02" db="EMBL/GenBank/DDBJ databases">
        <title>Description and genomic characterization of Salipiger bruguierae sp. nov., isolated from the sediment of mangrove plant Bruguiera sexangula.</title>
        <authorList>
            <person name="Long M."/>
        </authorList>
    </citation>
    <scope>NUCLEOTIDE SEQUENCE</scope>
    <source>
        <strain evidence="3">H15</strain>
    </source>
</reference>
<dbReference type="AlphaFoldDB" id="A0AAU8AFI2"/>
<dbReference type="CDD" id="cd00118">
    <property type="entry name" value="LysM"/>
    <property type="match status" value="1"/>
</dbReference>
<dbReference type="InterPro" id="IPR018392">
    <property type="entry name" value="LysM"/>
</dbReference>
<sequence>MNNKLWVWIGLGGAAVLGALYVSGVIGPKPAELSLPAVTPVTTTPDAAATAKTEPAKTDTGAAPAVAAQEATAASEAAGTAGESAAATTEATSESSGETAEPEVAGATGTTAETGTKGEIALALPAEGEPATETATALAGATTEAPAAKTAPQADWPAAPSFDLVRAEPGGLITVAGRAEPGSDVVLLLDGREELTSPVGTDGRFAAFFDLPRSDAPQVLRLRMLWQGRQIESEQEVILTPPEPPLVAEEGEGTPEEGTEIAAAGTAAGAAPEQAAPTVLLSDAEGVEVMQSAESVAPGGVAIEAITYDAAGGVELSGRGSGEAFLRVYLDNSEVTTLQVAANGRWQVALPGIAAGTYTLRVDQLDGKGEVTARAESPFRREAPETLAAATADLPSAESVTAVTVQPGNTLWAIARDRYGDGMAYVRVFEANKTQIRDPDLIYPGQVFAFPD</sequence>
<dbReference type="PROSITE" id="PS51782">
    <property type="entry name" value="LYSM"/>
    <property type="match status" value="1"/>
</dbReference>
<feature type="region of interest" description="Disordered" evidence="1">
    <location>
        <begin position="46"/>
        <end position="155"/>
    </location>
</feature>
<feature type="domain" description="LysM" evidence="2">
    <location>
        <begin position="401"/>
        <end position="450"/>
    </location>
</feature>
<dbReference type="EMBL" id="CP123384">
    <property type="protein sequence ID" value="XCC93597.1"/>
    <property type="molecule type" value="Genomic_DNA"/>
</dbReference>
<gene>
    <name evidence="3" type="ORF">PVT71_14110</name>
</gene>
<dbReference type="Gene3D" id="3.10.350.10">
    <property type="entry name" value="LysM domain"/>
    <property type="match status" value="1"/>
</dbReference>
<feature type="compositionally biased region" description="Low complexity" evidence="1">
    <location>
        <begin position="46"/>
        <end position="152"/>
    </location>
</feature>
<dbReference type="InterPro" id="IPR036779">
    <property type="entry name" value="LysM_dom_sf"/>
</dbReference>
<dbReference type="PANTHER" id="PTHR34700:SF4">
    <property type="entry name" value="PHAGE-LIKE ELEMENT PBSX PROTEIN XKDP"/>
    <property type="match status" value="1"/>
</dbReference>
<name>A0AAU8AFI2_9RHOB</name>
<evidence type="ECO:0000259" key="2">
    <source>
        <dbReference type="PROSITE" id="PS51782"/>
    </source>
</evidence>
<evidence type="ECO:0000256" key="1">
    <source>
        <dbReference type="SAM" id="MobiDB-lite"/>
    </source>
</evidence>
<dbReference type="InterPro" id="IPR013783">
    <property type="entry name" value="Ig-like_fold"/>
</dbReference>